<dbReference type="AlphaFoldDB" id="A0A3N1ZVK0"/>
<keyword evidence="1" id="KW-0812">Transmembrane</keyword>
<organism evidence="2 3">
    <name type="scientific">Luteococcus japonicus</name>
    <dbReference type="NCBI Taxonomy" id="33984"/>
    <lineage>
        <taxon>Bacteria</taxon>
        <taxon>Bacillati</taxon>
        <taxon>Actinomycetota</taxon>
        <taxon>Actinomycetes</taxon>
        <taxon>Propionibacteriales</taxon>
        <taxon>Propionibacteriaceae</taxon>
        <taxon>Luteococcus</taxon>
    </lineage>
</organism>
<gene>
    <name evidence="2" type="ORF">EDD41_1712</name>
</gene>
<evidence type="ECO:0000313" key="2">
    <source>
        <dbReference type="EMBL" id="ROR54497.1"/>
    </source>
</evidence>
<keyword evidence="1" id="KW-0472">Membrane</keyword>
<proteinExistence type="predicted"/>
<sequence length="142" mass="15510">MRRRGCVWKTGAVSEPVLRLHLLALNARGPVEVRVDGQEHWLEAGSPAVIHEIPVAAGEHELEFVGRVSWGRTGRAAAEVHVPEAGALDVHYALPAIPGMRGEVSDEPDAVPGKEWRITIPAVLGLLAAVWLFWFAWAFLLT</sequence>
<comment type="caution">
    <text evidence="2">The sequence shown here is derived from an EMBL/GenBank/DDBJ whole genome shotgun (WGS) entry which is preliminary data.</text>
</comment>
<evidence type="ECO:0000256" key="1">
    <source>
        <dbReference type="SAM" id="Phobius"/>
    </source>
</evidence>
<feature type="transmembrane region" description="Helical" evidence="1">
    <location>
        <begin position="118"/>
        <end position="140"/>
    </location>
</feature>
<keyword evidence="1" id="KW-1133">Transmembrane helix</keyword>
<reference evidence="2 3" key="1">
    <citation type="submission" date="2018-11" db="EMBL/GenBank/DDBJ databases">
        <title>Sequencing the genomes of 1000 actinobacteria strains.</title>
        <authorList>
            <person name="Klenk H.-P."/>
        </authorList>
    </citation>
    <scope>NUCLEOTIDE SEQUENCE [LARGE SCALE GENOMIC DNA]</scope>
    <source>
        <strain evidence="2 3">DSM 10546</strain>
    </source>
</reference>
<dbReference type="EMBL" id="RKHG01000001">
    <property type="protein sequence ID" value="ROR54497.1"/>
    <property type="molecule type" value="Genomic_DNA"/>
</dbReference>
<protein>
    <submittedName>
        <fullName evidence="2">Uncharacterized protein</fullName>
    </submittedName>
</protein>
<dbReference type="Proteomes" id="UP000275749">
    <property type="component" value="Unassembled WGS sequence"/>
</dbReference>
<name>A0A3N1ZVK0_9ACTN</name>
<accession>A0A3N1ZVK0</accession>
<evidence type="ECO:0000313" key="3">
    <source>
        <dbReference type="Proteomes" id="UP000275749"/>
    </source>
</evidence>